<proteinExistence type="predicted"/>
<organism evidence="2 3">
    <name type="scientific">Schaalia hyovaginalis</name>
    <dbReference type="NCBI Taxonomy" id="29316"/>
    <lineage>
        <taxon>Bacteria</taxon>
        <taxon>Bacillati</taxon>
        <taxon>Actinomycetota</taxon>
        <taxon>Actinomycetes</taxon>
        <taxon>Actinomycetales</taxon>
        <taxon>Actinomycetaceae</taxon>
        <taxon>Schaalia</taxon>
    </lineage>
</organism>
<protein>
    <submittedName>
        <fullName evidence="2">Uncharacterized protein</fullName>
    </submittedName>
</protein>
<gene>
    <name evidence="2" type="ORF">HD592_002282</name>
</gene>
<feature type="region of interest" description="Disordered" evidence="1">
    <location>
        <begin position="1"/>
        <end position="74"/>
    </location>
</feature>
<feature type="compositionally biased region" description="Basic and acidic residues" evidence="1">
    <location>
        <begin position="109"/>
        <end position="122"/>
    </location>
</feature>
<comment type="caution">
    <text evidence="2">The sequence shown here is derived from an EMBL/GenBank/DDBJ whole genome shotgun (WGS) entry which is preliminary data.</text>
</comment>
<reference evidence="2" key="1">
    <citation type="submission" date="2020-08" db="EMBL/GenBank/DDBJ databases">
        <title>Sequencing the genomes of 1000 actinobacteria strains.</title>
        <authorList>
            <person name="Klenk H.-P."/>
        </authorList>
    </citation>
    <scope>NUCLEOTIDE SEQUENCE</scope>
    <source>
        <strain evidence="2">DSM 10695</strain>
    </source>
</reference>
<feature type="region of interest" description="Disordered" evidence="1">
    <location>
        <begin position="109"/>
        <end position="187"/>
    </location>
</feature>
<feature type="compositionally biased region" description="Polar residues" evidence="1">
    <location>
        <begin position="32"/>
        <end position="64"/>
    </location>
</feature>
<evidence type="ECO:0000313" key="3">
    <source>
        <dbReference type="Proteomes" id="UP000617426"/>
    </source>
</evidence>
<dbReference type="Proteomes" id="UP000617426">
    <property type="component" value="Unassembled WGS sequence"/>
</dbReference>
<evidence type="ECO:0000313" key="2">
    <source>
        <dbReference type="EMBL" id="MBB6335717.1"/>
    </source>
</evidence>
<accession>A0A923E6M0</accession>
<sequence>MTTRTLLQAHPLRPGNNSDTTPHSPGPARQQLGHNPTLTRPSPATTRTQPHTHPAQPGNNSDITQGLPAESAGHMDVRGSDAAAMTDLSSQALHDVSDLSPCRPREVFAHPHRDQGHCDRTRPAAPRSGRQHDQRGIATRDAVRGHGTRTPCADSMKGGPRGRTAPRPSSHHAAGTMKGWPSGPALHSIPSTQCESSICSLSGARIVHSSELLFT</sequence>
<dbReference type="EMBL" id="JACHMK010000001">
    <property type="protein sequence ID" value="MBB6335717.1"/>
    <property type="molecule type" value="Genomic_DNA"/>
</dbReference>
<name>A0A923E6M0_9ACTO</name>
<evidence type="ECO:0000256" key="1">
    <source>
        <dbReference type="SAM" id="MobiDB-lite"/>
    </source>
</evidence>
<keyword evidence="3" id="KW-1185">Reference proteome</keyword>
<dbReference type="AlphaFoldDB" id="A0A923E6M0"/>